<evidence type="ECO:0000313" key="7">
    <source>
        <dbReference type="EMBL" id="GAA4798367.1"/>
    </source>
</evidence>
<feature type="transmembrane region" description="Helical" evidence="5">
    <location>
        <begin position="172"/>
        <end position="194"/>
    </location>
</feature>
<dbReference type="InterPro" id="IPR036259">
    <property type="entry name" value="MFS_trans_sf"/>
</dbReference>
<evidence type="ECO:0000259" key="6">
    <source>
        <dbReference type="PROSITE" id="PS50850"/>
    </source>
</evidence>
<feature type="transmembrane region" description="Helical" evidence="5">
    <location>
        <begin position="20"/>
        <end position="37"/>
    </location>
</feature>
<feature type="transmembrane region" description="Helical" evidence="5">
    <location>
        <begin position="132"/>
        <end position="152"/>
    </location>
</feature>
<keyword evidence="2 5" id="KW-0812">Transmembrane</keyword>
<keyword evidence="4 5" id="KW-0472">Membrane</keyword>
<dbReference type="PANTHER" id="PTHR23531">
    <property type="entry name" value="QUINOLENE RESISTANCE PROTEIN NORA"/>
    <property type="match status" value="1"/>
</dbReference>
<comment type="caution">
    <text evidence="7">The sequence shown here is derived from an EMBL/GenBank/DDBJ whole genome shotgun (WGS) entry which is preliminary data.</text>
</comment>
<dbReference type="Gene3D" id="1.20.1250.20">
    <property type="entry name" value="MFS general substrate transporter like domains"/>
    <property type="match status" value="2"/>
</dbReference>
<dbReference type="Proteomes" id="UP001500928">
    <property type="component" value="Unassembled WGS sequence"/>
</dbReference>
<dbReference type="EMBL" id="BAABHO010000033">
    <property type="protein sequence ID" value="GAA4798367.1"/>
    <property type="molecule type" value="Genomic_DNA"/>
</dbReference>
<sequence>MPVHAAAGGASPGAAGATTGVFMAATVATQLAVPAVLRRVGPRTALIAGVLALGAPAALLAATAALPALFAVAVVRGIGFGLVTVTGAALVADLAPPARRGRAVGVYGLALGLPQLALLSGGVWAYAALGPATVMLAGAVLPVLAALACLRLPSRPAPDATGEPAAGLPLRVVTGPWTAMVVSAAAAGGVITVLPLWTPGVGSPTGLAGGTATAAVALAVLTAGQLAGRSLAGELADRRSRRTPVLTLLGLAAVAVGAGAVAAGAGVEGAVVLAGAAVVGLGFGAVQADTLLGLFARAGPARSGAASTWWNTAYDAGTGLGAAALSAVLGVAGGPAAFVVAALACLLAAPVALLVGRRG</sequence>
<dbReference type="PROSITE" id="PS50850">
    <property type="entry name" value="MFS"/>
    <property type="match status" value="1"/>
</dbReference>
<feature type="domain" description="Major facilitator superfamily (MFS) profile" evidence="6">
    <location>
        <begin position="1"/>
        <end position="359"/>
    </location>
</feature>
<feature type="transmembrane region" description="Helical" evidence="5">
    <location>
        <begin position="336"/>
        <end position="356"/>
    </location>
</feature>
<keyword evidence="3 5" id="KW-1133">Transmembrane helix</keyword>
<feature type="transmembrane region" description="Helical" evidence="5">
    <location>
        <begin position="308"/>
        <end position="330"/>
    </location>
</feature>
<proteinExistence type="predicted"/>
<feature type="transmembrane region" description="Helical" evidence="5">
    <location>
        <begin position="206"/>
        <end position="224"/>
    </location>
</feature>
<dbReference type="InterPro" id="IPR052714">
    <property type="entry name" value="MFS_Exporter"/>
</dbReference>
<organism evidence="7 8">
    <name type="scientific">Actinomycetospora chlora</name>
    <dbReference type="NCBI Taxonomy" id="663608"/>
    <lineage>
        <taxon>Bacteria</taxon>
        <taxon>Bacillati</taxon>
        <taxon>Actinomycetota</taxon>
        <taxon>Actinomycetes</taxon>
        <taxon>Pseudonocardiales</taxon>
        <taxon>Pseudonocardiaceae</taxon>
        <taxon>Actinomycetospora</taxon>
    </lineage>
</organism>
<evidence type="ECO:0000256" key="3">
    <source>
        <dbReference type="ARBA" id="ARBA00022989"/>
    </source>
</evidence>
<protein>
    <recommendedName>
        <fullName evidence="6">Major facilitator superfamily (MFS) profile domain-containing protein</fullName>
    </recommendedName>
</protein>
<evidence type="ECO:0000256" key="5">
    <source>
        <dbReference type="SAM" id="Phobius"/>
    </source>
</evidence>
<gene>
    <name evidence="7" type="ORF">GCM10023200_38530</name>
</gene>
<feature type="transmembrane region" description="Helical" evidence="5">
    <location>
        <begin position="271"/>
        <end position="296"/>
    </location>
</feature>
<dbReference type="InterPro" id="IPR020846">
    <property type="entry name" value="MFS_dom"/>
</dbReference>
<reference evidence="8" key="1">
    <citation type="journal article" date="2019" name="Int. J. Syst. Evol. Microbiol.">
        <title>The Global Catalogue of Microorganisms (GCM) 10K type strain sequencing project: providing services to taxonomists for standard genome sequencing and annotation.</title>
        <authorList>
            <consortium name="The Broad Institute Genomics Platform"/>
            <consortium name="The Broad Institute Genome Sequencing Center for Infectious Disease"/>
            <person name="Wu L."/>
            <person name="Ma J."/>
        </authorList>
    </citation>
    <scope>NUCLEOTIDE SEQUENCE [LARGE SCALE GENOMIC DNA]</scope>
    <source>
        <strain evidence="8">JCM 17979</strain>
    </source>
</reference>
<evidence type="ECO:0000313" key="8">
    <source>
        <dbReference type="Proteomes" id="UP001500928"/>
    </source>
</evidence>
<dbReference type="PANTHER" id="PTHR23531:SF1">
    <property type="entry name" value="QUINOLENE RESISTANCE PROTEIN NORA"/>
    <property type="match status" value="1"/>
</dbReference>
<evidence type="ECO:0000256" key="1">
    <source>
        <dbReference type="ARBA" id="ARBA00004651"/>
    </source>
</evidence>
<comment type="subcellular location">
    <subcellularLocation>
        <location evidence="1">Cell membrane</location>
        <topology evidence="1">Multi-pass membrane protein</topology>
    </subcellularLocation>
</comment>
<accession>A0ABP9BNV8</accession>
<evidence type="ECO:0000256" key="2">
    <source>
        <dbReference type="ARBA" id="ARBA00022692"/>
    </source>
</evidence>
<feature type="transmembrane region" description="Helical" evidence="5">
    <location>
        <begin position="104"/>
        <end position="126"/>
    </location>
</feature>
<feature type="transmembrane region" description="Helical" evidence="5">
    <location>
        <begin position="68"/>
        <end position="92"/>
    </location>
</feature>
<keyword evidence="8" id="KW-1185">Reference proteome</keyword>
<feature type="transmembrane region" description="Helical" evidence="5">
    <location>
        <begin position="44"/>
        <end position="62"/>
    </location>
</feature>
<name>A0ABP9BNV8_9PSEU</name>
<dbReference type="InterPro" id="IPR011701">
    <property type="entry name" value="MFS"/>
</dbReference>
<evidence type="ECO:0000256" key="4">
    <source>
        <dbReference type="ARBA" id="ARBA00023136"/>
    </source>
</evidence>
<dbReference type="Pfam" id="PF07690">
    <property type="entry name" value="MFS_1"/>
    <property type="match status" value="1"/>
</dbReference>
<feature type="transmembrane region" description="Helical" evidence="5">
    <location>
        <begin position="245"/>
        <end position="265"/>
    </location>
</feature>
<dbReference type="SUPFAM" id="SSF103473">
    <property type="entry name" value="MFS general substrate transporter"/>
    <property type="match status" value="1"/>
</dbReference>